<keyword evidence="8" id="KW-0699">rRNA-binding</keyword>
<dbReference type="Gene3D" id="3.40.1280.10">
    <property type="match status" value="1"/>
</dbReference>
<evidence type="ECO:0000256" key="10">
    <source>
        <dbReference type="ARBA" id="ARBA00023242"/>
    </source>
</evidence>
<evidence type="ECO:0000256" key="9">
    <source>
        <dbReference type="ARBA" id="ARBA00022884"/>
    </source>
</evidence>
<dbReference type="Pfam" id="PF03587">
    <property type="entry name" value="EMG1"/>
    <property type="match status" value="1"/>
</dbReference>
<keyword evidence="9" id="KW-0694">RNA-binding</keyword>
<evidence type="ECO:0000256" key="1">
    <source>
        <dbReference type="ARBA" id="ARBA00004604"/>
    </source>
</evidence>
<dbReference type="PANTHER" id="PTHR12636:SF12">
    <property type="entry name" value="RIBOSOMAL RNA SMALL SUBUNIT METHYLTRANSFERASE NEP1-LIKE"/>
    <property type="match status" value="1"/>
</dbReference>
<comment type="subcellular location">
    <subcellularLocation>
        <location evidence="1">Nucleus</location>
        <location evidence="1">Nucleolus</location>
    </subcellularLocation>
</comment>
<dbReference type="GO" id="GO:0070475">
    <property type="term" value="P:rRNA base methylation"/>
    <property type="evidence" value="ECO:0007669"/>
    <property type="project" value="InterPro"/>
</dbReference>
<keyword evidence="4" id="KW-0698">rRNA processing</keyword>
<proteinExistence type="inferred from homology"/>
<gene>
    <name evidence="11" type="ORF">OLC1_LOCUS7578</name>
</gene>
<keyword evidence="6" id="KW-0808">Transferase</keyword>
<reference evidence="11" key="1">
    <citation type="submission" date="2023-03" db="EMBL/GenBank/DDBJ databases">
        <authorList>
            <person name="Julca I."/>
        </authorList>
    </citation>
    <scope>NUCLEOTIDE SEQUENCE</scope>
</reference>
<dbReference type="InterPro" id="IPR029026">
    <property type="entry name" value="tRNA_m1G_MTases_N"/>
</dbReference>
<evidence type="ECO:0000256" key="8">
    <source>
        <dbReference type="ARBA" id="ARBA00022730"/>
    </source>
</evidence>
<dbReference type="AlphaFoldDB" id="A0AAV1CMX9"/>
<name>A0AAV1CMX9_OLDCO</name>
<dbReference type="Proteomes" id="UP001161247">
    <property type="component" value="Chromosome 2"/>
</dbReference>
<evidence type="ECO:0000256" key="4">
    <source>
        <dbReference type="ARBA" id="ARBA00022552"/>
    </source>
</evidence>
<evidence type="ECO:0000313" key="12">
    <source>
        <dbReference type="Proteomes" id="UP001161247"/>
    </source>
</evidence>
<sequence length="394" mass="43252">MPPIALAAGSKAVCPSGVATAYFSFNRRQNTIRHHFLHFASSIRTTPRTSPPSSATKTKFSLRKRNKKRTILCAHPTQKLTSFTGEELETKGKVVVEGEGEGKAVTEIRDTESEEFLKAVDLSAVSSQKLTLPIGEELDSMGNNVIEDGEREKGDAELSDTEAKDAVDPLALLPGLPSVPSKSSRKAGVIFVLEKASLVPAYVGRTYEILNPDKHAEFLRKKKLNPYDYRPDIIHEILVDIMGSRLNMAGGVQAVYVKTDLGQLIKIDPHVKIPPTLGKFCAMMCQLLQKFSIKASGKGKKLLKLIENPLVQHLPMNSKRIGLSKSSPKAVKLQDYVCSIDSDVTPVFVIGAMAHGKIECDYIEDLISVSALPLSAGVCIRRICYELERRWGIL</sequence>
<dbReference type="GO" id="GO:0032040">
    <property type="term" value="C:small-subunit processome"/>
    <property type="evidence" value="ECO:0007669"/>
    <property type="project" value="TreeGrafter"/>
</dbReference>
<keyword evidence="10" id="KW-0539">Nucleus</keyword>
<keyword evidence="3" id="KW-0690">Ribosome biogenesis</keyword>
<keyword evidence="5" id="KW-0489">Methyltransferase</keyword>
<comment type="similarity">
    <text evidence="2">Belongs to the class IV-like SAM-binding methyltransferase superfamily. RNA methyltransferase NEP1 family.</text>
</comment>
<dbReference type="CDD" id="cd18088">
    <property type="entry name" value="Nep1-like"/>
    <property type="match status" value="1"/>
</dbReference>
<keyword evidence="12" id="KW-1185">Reference proteome</keyword>
<dbReference type="SUPFAM" id="SSF75217">
    <property type="entry name" value="alpha/beta knot"/>
    <property type="match status" value="1"/>
</dbReference>
<evidence type="ECO:0000256" key="3">
    <source>
        <dbReference type="ARBA" id="ARBA00022517"/>
    </source>
</evidence>
<evidence type="ECO:0000256" key="7">
    <source>
        <dbReference type="ARBA" id="ARBA00022691"/>
    </source>
</evidence>
<dbReference type="GO" id="GO:0019843">
    <property type="term" value="F:rRNA binding"/>
    <property type="evidence" value="ECO:0007669"/>
    <property type="project" value="UniProtKB-KW"/>
</dbReference>
<evidence type="ECO:0000256" key="5">
    <source>
        <dbReference type="ARBA" id="ARBA00022603"/>
    </source>
</evidence>
<protein>
    <submittedName>
        <fullName evidence="11">OLC1v1033228C1</fullName>
    </submittedName>
</protein>
<dbReference type="InterPro" id="IPR005304">
    <property type="entry name" value="Rbsml_bgen_MeTrfase_EMG1/NEP1"/>
</dbReference>
<keyword evidence="7" id="KW-0949">S-adenosyl-L-methionine</keyword>
<dbReference type="GO" id="GO:0070037">
    <property type="term" value="F:rRNA (pseudouridine) methyltransferase activity"/>
    <property type="evidence" value="ECO:0007669"/>
    <property type="project" value="InterPro"/>
</dbReference>
<dbReference type="FunFam" id="3.40.1280.10:FF:000003">
    <property type="entry name" value="Ribosomal RNA small subunit methyltransferase"/>
    <property type="match status" value="1"/>
</dbReference>
<dbReference type="EMBL" id="OX459119">
    <property type="protein sequence ID" value="CAI9096955.1"/>
    <property type="molecule type" value="Genomic_DNA"/>
</dbReference>
<dbReference type="PANTHER" id="PTHR12636">
    <property type="entry name" value="NEP1/MRA1"/>
    <property type="match status" value="1"/>
</dbReference>
<organism evidence="11 12">
    <name type="scientific">Oldenlandia corymbosa var. corymbosa</name>
    <dbReference type="NCBI Taxonomy" id="529605"/>
    <lineage>
        <taxon>Eukaryota</taxon>
        <taxon>Viridiplantae</taxon>
        <taxon>Streptophyta</taxon>
        <taxon>Embryophyta</taxon>
        <taxon>Tracheophyta</taxon>
        <taxon>Spermatophyta</taxon>
        <taxon>Magnoliopsida</taxon>
        <taxon>eudicotyledons</taxon>
        <taxon>Gunneridae</taxon>
        <taxon>Pentapetalae</taxon>
        <taxon>asterids</taxon>
        <taxon>lamiids</taxon>
        <taxon>Gentianales</taxon>
        <taxon>Rubiaceae</taxon>
        <taxon>Rubioideae</taxon>
        <taxon>Spermacoceae</taxon>
        <taxon>Hedyotis-Oldenlandia complex</taxon>
        <taxon>Oldenlandia</taxon>
    </lineage>
</organism>
<dbReference type="InterPro" id="IPR029028">
    <property type="entry name" value="Alpha/beta_knot_MTases"/>
</dbReference>
<accession>A0AAV1CMX9</accession>
<evidence type="ECO:0000313" key="11">
    <source>
        <dbReference type="EMBL" id="CAI9096955.1"/>
    </source>
</evidence>
<evidence type="ECO:0000256" key="6">
    <source>
        <dbReference type="ARBA" id="ARBA00022679"/>
    </source>
</evidence>
<evidence type="ECO:0000256" key="2">
    <source>
        <dbReference type="ARBA" id="ARBA00008115"/>
    </source>
</evidence>